<feature type="compositionally biased region" description="Acidic residues" evidence="1">
    <location>
        <begin position="215"/>
        <end position="241"/>
    </location>
</feature>
<feature type="compositionally biased region" description="Polar residues" evidence="1">
    <location>
        <begin position="673"/>
        <end position="697"/>
    </location>
</feature>
<proteinExistence type="predicted"/>
<feature type="compositionally biased region" description="Basic residues" evidence="1">
    <location>
        <begin position="248"/>
        <end position="264"/>
    </location>
</feature>
<evidence type="ECO:0000256" key="1">
    <source>
        <dbReference type="SAM" id="MobiDB-lite"/>
    </source>
</evidence>
<accession>S8ET21</accession>
<feature type="compositionally biased region" description="Acidic residues" evidence="1">
    <location>
        <begin position="1"/>
        <end position="12"/>
    </location>
</feature>
<gene>
    <name evidence="3" type="ORF">FOMPIDRAFT_1056478</name>
</gene>
<dbReference type="HOGENOM" id="CLU_378130_0_0_1"/>
<feature type="region of interest" description="Disordered" evidence="1">
    <location>
        <begin position="1"/>
        <end position="274"/>
    </location>
</feature>
<feature type="compositionally biased region" description="Basic and acidic residues" evidence="1">
    <location>
        <begin position="79"/>
        <end position="91"/>
    </location>
</feature>
<feature type="compositionally biased region" description="Basic and acidic residues" evidence="1">
    <location>
        <begin position="186"/>
        <end position="199"/>
    </location>
</feature>
<feature type="compositionally biased region" description="Low complexity" evidence="1">
    <location>
        <begin position="605"/>
        <end position="618"/>
    </location>
</feature>
<dbReference type="Proteomes" id="UP000015241">
    <property type="component" value="Unassembled WGS sequence"/>
</dbReference>
<protein>
    <recommendedName>
        <fullName evidence="2">DUF6532 domain-containing protein</fullName>
    </recommendedName>
</protein>
<feature type="domain" description="DUF6532" evidence="2">
    <location>
        <begin position="330"/>
        <end position="526"/>
    </location>
</feature>
<dbReference type="InterPro" id="IPR045341">
    <property type="entry name" value="DUF6532"/>
</dbReference>
<dbReference type="STRING" id="743788.S8ET21"/>
<feature type="region of interest" description="Disordered" evidence="1">
    <location>
        <begin position="651"/>
        <end position="733"/>
    </location>
</feature>
<evidence type="ECO:0000313" key="3">
    <source>
        <dbReference type="EMBL" id="EPS92875.1"/>
    </source>
</evidence>
<dbReference type="EMBL" id="KE504325">
    <property type="protein sequence ID" value="EPS92875.1"/>
    <property type="molecule type" value="Genomic_DNA"/>
</dbReference>
<dbReference type="Pfam" id="PF20149">
    <property type="entry name" value="DUF6532"/>
    <property type="match status" value="1"/>
</dbReference>
<keyword evidence="4" id="KW-1185">Reference proteome</keyword>
<evidence type="ECO:0000259" key="2">
    <source>
        <dbReference type="Pfam" id="PF20149"/>
    </source>
</evidence>
<name>S8ET21_FOMSC</name>
<dbReference type="AlphaFoldDB" id="S8ET21"/>
<feature type="compositionally biased region" description="Polar residues" evidence="1">
    <location>
        <begin position="619"/>
        <end position="629"/>
    </location>
</feature>
<dbReference type="OrthoDB" id="2751838at2759"/>
<feature type="compositionally biased region" description="Acidic residues" evidence="1">
    <location>
        <begin position="580"/>
        <end position="593"/>
    </location>
</feature>
<dbReference type="InParanoid" id="S8ET21"/>
<feature type="region of interest" description="Disordered" evidence="1">
    <location>
        <begin position="580"/>
        <end position="635"/>
    </location>
</feature>
<reference evidence="3 4" key="1">
    <citation type="journal article" date="2012" name="Science">
        <title>The Paleozoic origin of enzymatic lignin decomposition reconstructed from 31 fungal genomes.</title>
        <authorList>
            <person name="Floudas D."/>
            <person name="Binder M."/>
            <person name="Riley R."/>
            <person name="Barry K."/>
            <person name="Blanchette R.A."/>
            <person name="Henrissat B."/>
            <person name="Martinez A.T."/>
            <person name="Otillar R."/>
            <person name="Spatafora J.W."/>
            <person name="Yadav J.S."/>
            <person name="Aerts A."/>
            <person name="Benoit I."/>
            <person name="Boyd A."/>
            <person name="Carlson A."/>
            <person name="Copeland A."/>
            <person name="Coutinho P.M."/>
            <person name="de Vries R.P."/>
            <person name="Ferreira P."/>
            <person name="Findley K."/>
            <person name="Foster B."/>
            <person name="Gaskell J."/>
            <person name="Glotzer D."/>
            <person name="Gorecki P."/>
            <person name="Heitman J."/>
            <person name="Hesse C."/>
            <person name="Hori C."/>
            <person name="Igarashi K."/>
            <person name="Jurgens J.A."/>
            <person name="Kallen N."/>
            <person name="Kersten P."/>
            <person name="Kohler A."/>
            <person name="Kuees U."/>
            <person name="Kumar T.K.A."/>
            <person name="Kuo A."/>
            <person name="LaButti K."/>
            <person name="Larrondo L.F."/>
            <person name="Lindquist E."/>
            <person name="Ling A."/>
            <person name="Lombard V."/>
            <person name="Lucas S."/>
            <person name="Lundell T."/>
            <person name="Martin R."/>
            <person name="McLaughlin D.J."/>
            <person name="Morgenstern I."/>
            <person name="Morin E."/>
            <person name="Murat C."/>
            <person name="Nagy L.G."/>
            <person name="Nolan M."/>
            <person name="Ohm R.A."/>
            <person name="Patyshakuliyeva A."/>
            <person name="Rokas A."/>
            <person name="Ruiz-Duenas F.J."/>
            <person name="Sabat G."/>
            <person name="Salamov A."/>
            <person name="Samejima M."/>
            <person name="Schmutz J."/>
            <person name="Slot J.C."/>
            <person name="St John F."/>
            <person name="Stenlid J."/>
            <person name="Sun H."/>
            <person name="Sun S."/>
            <person name="Syed K."/>
            <person name="Tsang A."/>
            <person name="Wiebenga A."/>
            <person name="Young D."/>
            <person name="Pisabarro A."/>
            <person name="Eastwood D.C."/>
            <person name="Martin F."/>
            <person name="Cullen D."/>
            <person name="Grigoriev I.V."/>
            <person name="Hibbett D.S."/>
        </authorList>
    </citation>
    <scope>NUCLEOTIDE SEQUENCE</scope>
    <source>
        <strain evidence="4">FP-58527</strain>
    </source>
</reference>
<evidence type="ECO:0000313" key="4">
    <source>
        <dbReference type="Proteomes" id="UP000015241"/>
    </source>
</evidence>
<sequence length="733" mass="80343">MALQEQESDDEENPKPKRKKNKNESVIASSDGDDQGSVSGKDTREGNEREGTEEIEEIERLSTVRQRPKPRPAWKGKAAQHDVPGDDHNVDMEDPAEPVEVSDGLDEHESSLAYTLRSQAPTTPKKAKTLSGPLPAKSNKELAKGPTTRGRKASEATRAPAEASFKPSSSKKIMEVAITKSPTRKRKDDTHSKTAEASKTDTPWFASSTSSDAEDRSDDGENDSEKGNDEEEESEESEAEIMVEKTKGKAPKSKRGRKKGKHIRAQASALPDSVTPAKNMGQAYLRLHIALNTAWTKYAAMADDRLQDREQVMQKVMHQVKAHHDRDGRRPKQIRAAIDEIKGDSEEVQTLRKALTDVVWTAASQMRNDLKKRAKQVIEEAYDMSTLQPKRKEALAAWLTRSYKQPLRGSALVSVPYFIFGDIKIAWNGEGRKAALDEKGCSVNLKKPFQHPAIWQLVHVYWFSGSGNSELKAPRDQFSQIPNNLIALVCNALEAALRDFVQPDMQFSNKVYAPKWDDHMALLEEIERAKPDVFAGIKRRIWEKVSSRLAEEDNVGGTDLLGLMEGGPKGIPFDDIVVDEDEEESEKEVDELEGSVPPQQGSVGDAQEQLAADAEATARSQWPANTAESRATGRPVAASIQVVSAKQRMGPSAVISRDGTSGRDAAEAMAHWHTSSLVNQAVKDTTRADGQQQSADELNTGRVADVGKDADGAGAADETSPGARDAGPSQPAR</sequence>
<feature type="compositionally biased region" description="Polar residues" evidence="1">
    <location>
        <begin position="112"/>
        <end position="122"/>
    </location>
</feature>
<feature type="compositionally biased region" description="Polar residues" evidence="1">
    <location>
        <begin position="200"/>
        <end position="211"/>
    </location>
</feature>
<feature type="compositionally biased region" description="Basic and acidic residues" evidence="1">
    <location>
        <begin position="41"/>
        <end position="62"/>
    </location>
</feature>
<organism evidence="3 4">
    <name type="scientific">Fomitopsis schrenkii</name>
    <name type="common">Brown rot fungus</name>
    <dbReference type="NCBI Taxonomy" id="2126942"/>
    <lineage>
        <taxon>Eukaryota</taxon>
        <taxon>Fungi</taxon>
        <taxon>Dikarya</taxon>
        <taxon>Basidiomycota</taxon>
        <taxon>Agaricomycotina</taxon>
        <taxon>Agaricomycetes</taxon>
        <taxon>Polyporales</taxon>
        <taxon>Fomitopsis</taxon>
    </lineage>
</organism>